<dbReference type="SUPFAM" id="SSF81442">
    <property type="entry name" value="Cytochrome c oxidase subunit I-like"/>
    <property type="match status" value="1"/>
</dbReference>
<feature type="transmembrane region" description="Helical" evidence="1">
    <location>
        <begin position="75"/>
        <end position="94"/>
    </location>
</feature>
<name>A0A1S1YSG2_FLAPC</name>
<feature type="transmembrane region" description="Helical" evidence="1">
    <location>
        <begin position="9"/>
        <end position="26"/>
    </location>
</feature>
<feature type="transmembrane region" description="Helical" evidence="1">
    <location>
        <begin position="114"/>
        <end position="138"/>
    </location>
</feature>
<dbReference type="RefSeq" id="WP_044217928.1">
    <property type="nucleotide sequence ID" value="NZ_JRYR02000002.1"/>
</dbReference>
<dbReference type="InterPro" id="IPR036927">
    <property type="entry name" value="Cyt_c_oxase-like_su1_sf"/>
</dbReference>
<gene>
    <name evidence="2" type="ORF">NH26_20325</name>
</gene>
<organism evidence="2 3">
    <name type="scientific">Flammeovirga pacifica</name>
    <dbReference type="NCBI Taxonomy" id="915059"/>
    <lineage>
        <taxon>Bacteria</taxon>
        <taxon>Pseudomonadati</taxon>
        <taxon>Bacteroidota</taxon>
        <taxon>Cytophagia</taxon>
        <taxon>Cytophagales</taxon>
        <taxon>Flammeovirgaceae</taxon>
        <taxon>Flammeovirga</taxon>
    </lineage>
</organism>
<reference evidence="2 3" key="1">
    <citation type="journal article" date="2012" name="Int. J. Syst. Evol. Microbiol.">
        <title>Flammeovirga pacifica sp. nov., isolated from deep-sea sediment.</title>
        <authorList>
            <person name="Xu H."/>
            <person name="Fu Y."/>
            <person name="Yang N."/>
            <person name="Ding Z."/>
            <person name="Lai Q."/>
            <person name="Zeng R."/>
        </authorList>
    </citation>
    <scope>NUCLEOTIDE SEQUENCE [LARGE SCALE GENOMIC DNA]</scope>
    <source>
        <strain evidence="3">DSM 24597 / LMG 26175 / WPAGA1</strain>
    </source>
</reference>
<comment type="caution">
    <text evidence="2">The sequence shown here is derived from an EMBL/GenBank/DDBJ whole genome shotgun (WGS) entry which is preliminary data.</text>
</comment>
<keyword evidence="1" id="KW-0812">Transmembrane</keyword>
<protein>
    <submittedName>
        <fullName evidence="2">Uncharacterized protein</fullName>
    </submittedName>
</protein>
<proteinExistence type="predicted"/>
<dbReference type="OrthoDB" id="959161at2"/>
<dbReference type="STRING" id="915059.NH26_20325"/>
<keyword evidence="1" id="KW-0472">Membrane</keyword>
<accession>A0A1S1YSG2</accession>
<sequence length="144" mass="16555">MNKLIKKPHLIFLLSIPIIMFIGILREESVLDINIHDTYFVIGYLPLSTLISMLFGIIGIGYWIMQKVNSQLSKWLYCTHVGLTFGGPLMVWVVTKFYRTEIMDYEFNINLTLIITLIVLVMILGQLIFPINIIYGLVKKKTSG</sequence>
<keyword evidence="1" id="KW-1133">Transmembrane helix</keyword>
<dbReference type="Gene3D" id="1.20.210.10">
    <property type="entry name" value="Cytochrome c oxidase-like, subunit I domain"/>
    <property type="match status" value="1"/>
</dbReference>
<evidence type="ECO:0000313" key="2">
    <source>
        <dbReference type="EMBL" id="OHX63959.1"/>
    </source>
</evidence>
<evidence type="ECO:0000256" key="1">
    <source>
        <dbReference type="SAM" id="Phobius"/>
    </source>
</evidence>
<dbReference type="AlphaFoldDB" id="A0A1S1YSG2"/>
<evidence type="ECO:0000313" key="3">
    <source>
        <dbReference type="Proteomes" id="UP000179797"/>
    </source>
</evidence>
<feature type="transmembrane region" description="Helical" evidence="1">
    <location>
        <begin position="38"/>
        <end position="63"/>
    </location>
</feature>
<dbReference type="Proteomes" id="UP000179797">
    <property type="component" value="Unassembled WGS sequence"/>
</dbReference>
<keyword evidence="3" id="KW-1185">Reference proteome</keyword>
<dbReference type="EMBL" id="JRYR02000002">
    <property type="protein sequence ID" value="OHX63959.1"/>
    <property type="molecule type" value="Genomic_DNA"/>
</dbReference>